<accession>A0A4S9B958</accession>
<gene>
    <name evidence="2" type="ORF">D6D15_05810</name>
</gene>
<dbReference type="AlphaFoldDB" id="A0A4S9B958"/>
<dbReference type="InterPro" id="IPR052523">
    <property type="entry name" value="Trichothecene_AcTrans"/>
</dbReference>
<dbReference type="PROSITE" id="PS51186">
    <property type="entry name" value="GNAT"/>
    <property type="match status" value="1"/>
</dbReference>
<organism evidence="2 3">
    <name type="scientific">Aureobasidium pullulans</name>
    <name type="common">Black yeast</name>
    <name type="synonym">Pullularia pullulans</name>
    <dbReference type="NCBI Taxonomy" id="5580"/>
    <lineage>
        <taxon>Eukaryota</taxon>
        <taxon>Fungi</taxon>
        <taxon>Dikarya</taxon>
        <taxon>Ascomycota</taxon>
        <taxon>Pezizomycotina</taxon>
        <taxon>Dothideomycetes</taxon>
        <taxon>Dothideomycetidae</taxon>
        <taxon>Dothideales</taxon>
        <taxon>Saccotheciaceae</taxon>
        <taxon>Aureobasidium</taxon>
    </lineage>
</organism>
<dbReference type="InterPro" id="IPR016181">
    <property type="entry name" value="Acyl_CoA_acyltransferase"/>
</dbReference>
<evidence type="ECO:0000313" key="2">
    <source>
        <dbReference type="EMBL" id="THW88673.1"/>
    </source>
</evidence>
<dbReference type="CDD" id="cd04301">
    <property type="entry name" value="NAT_SF"/>
    <property type="match status" value="1"/>
</dbReference>
<dbReference type="Gene3D" id="3.40.630.30">
    <property type="match status" value="1"/>
</dbReference>
<dbReference type="EMBL" id="QZAR01000097">
    <property type="protein sequence ID" value="THW88673.1"/>
    <property type="molecule type" value="Genomic_DNA"/>
</dbReference>
<dbReference type="InterPro" id="IPR000182">
    <property type="entry name" value="GNAT_dom"/>
</dbReference>
<dbReference type="Pfam" id="PF13508">
    <property type="entry name" value="Acetyltransf_7"/>
    <property type="match status" value="1"/>
</dbReference>
<proteinExistence type="predicted"/>
<evidence type="ECO:0000259" key="1">
    <source>
        <dbReference type="PROSITE" id="PS51186"/>
    </source>
</evidence>
<evidence type="ECO:0000313" key="3">
    <source>
        <dbReference type="Proteomes" id="UP000304928"/>
    </source>
</evidence>
<feature type="domain" description="N-acetyltransferase" evidence="1">
    <location>
        <begin position="209"/>
        <end position="281"/>
    </location>
</feature>
<dbReference type="GO" id="GO:0016747">
    <property type="term" value="F:acyltransferase activity, transferring groups other than amino-acyl groups"/>
    <property type="evidence" value="ECO:0007669"/>
    <property type="project" value="InterPro"/>
</dbReference>
<sequence length="291" mass="32122">MSEIWQLHLGPTSTTTPIAPSPSSRIATKIVPIYPLPHEKMNQTTQKAADVTVEVIDNEQDFTAAFEIISKCFGEQTNDAFWKAMNPGWDTPKGKSAGISRMVKRYQTVTKNNSGEPNTIHLKATVPDPQNAGQRVIAGFAIWAQLSMADGQGNKPSTDVTTAADLEDLYPGNKSEQRFLKQCFASFVSQRVKTLEEKASTASPATFSLDLCVVDPSFQRRGIANKLVEWGLVEAKRRGELESTTEGSAMGRFVYQKLGFKPVKEVVYDVDAEFQDRKLPPNLFMRTGTVA</sequence>
<dbReference type="SUPFAM" id="SSF55729">
    <property type="entry name" value="Acyl-CoA N-acyltransferases (Nat)"/>
    <property type="match status" value="1"/>
</dbReference>
<comment type="caution">
    <text evidence="2">The sequence shown here is derived from an EMBL/GenBank/DDBJ whole genome shotgun (WGS) entry which is preliminary data.</text>
</comment>
<name>A0A4S9B958_AURPU</name>
<dbReference type="PANTHER" id="PTHR42791:SF14">
    <property type="entry name" value="N-ACETYLTRANSFERASE DOMAIN-CONTAINING PROTEIN"/>
    <property type="match status" value="1"/>
</dbReference>
<dbReference type="Proteomes" id="UP000304928">
    <property type="component" value="Unassembled WGS sequence"/>
</dbReference>
<protein>
    <recommendedName>
        <fullName evidence="1">N-acetyltransferase domain-containing protein</fullName>
    </recommendedName>
</protein>
<reference evidence="2 3" key="1">
    <citation type="submission" date="2018-10" db="EMBL/GenBank/DDBJ databases">
        <title>Fifty Aureobasidium pullulans genomes reveal a recombining polyextremotolerant generalist.</title>
        <authorList>
            <person name="Gostincar C."/>
            <person name="Turk M."/>
            <person name="Zajc J."/>
            <person name="Gunde-Cimerman N."/>
        </authorList>
    </citation>
    <scope>NUCLEOTIDE SEQUENCE [LARGE SCALE GENOMIC DNA]</scope>
    <source>
        <strain evidence="2 3">EXF-10507</strain>
    </source>
</reference>
<dbReference type="PANTHER" id="PTHR42791">
    <property type="entry name" value="GNAT FAMILY ACETYLTRANSFERASE"/>
    <property type="match status" value="1"/>
</dbReference>